<evidence type="ECO:0000313" key="3">
    <source>
        <dbReference type="EMBL" id="HCT56589.1"/>
    </source>
</evidence>
<dbReference type="Proteomes" id="UP000264071">
    <property type="component" value="Unassembled WGS sequence"/>
</dbReference>
<accession>A0A3D4V618</accession>
<feature type="region of interest" description="Disordered" evidence="1">
    <location>
        <begin position="488"/>
        <end position="513"/>
    </location>
</feature>
<feature type="compositionally biased region" description="Basic and acidic residues" evidence="1">
    <location>
        <begin position="766"/>
        <end position="777"/>
    </location>
</feature>
<organism evidence="3 4">
    <name type="scientific">Gemmatimonas aurantiaca</name>
    <dbReference type="NCBI Taxonomy" id="173480"/>
    <lineage>
        <taxon>Bacteria</taxon>
        <taxon>Pseudomonadati</taxon>
        <taxon>Gemmatimonadota</taxon>
        <taxon>Gemmatimonadia</taxon>
        <taxon>Gemmatimonadales</taxon>
        <taxon>Gemmatimonadaceae</taxon>
        <taxon>Gemmatimonas</taxon>
    </lineage>
</organism>
<dbReference type="InterPro" id="IPR005580">
    <property type="entry name" value="DbpA/CsdA_RNA-bd_dom"/>
</dbReference>
<feature type="domain" description="DEAD box helicase DbpA/CsdA RNA-binding" evidence="2">
    <location>
        <begin position="514"/>
        <end position="584"/>
    </location>
</feature>
<feature type="region of interest" description="Disordered" evidence="1">
    <location>
        <begin position="590"/>
        <end position="777"/>
    </location>
</feature>
<dbReference type="InterPro" id="IPR012677">
    <property type="entry name" value="Nucleotide-bd_a/b_plait_sf"/>
</dbReference>
<evidence type="ECO:0000313" key="4">
    <source>
        <dbReference type="Proteomes" id="UP000264071"/>
    </source>
</evidence>
<gene>
    <name evidence="3" type="ORF">DGD08_05170</name>
</gene>
<feature type="region of interest" description="Disordered" evidence="1">
    <location>
        <begin position="14"/>
        <end position="33"/>
    </location>
</feature>
<comment type="caution">
    <text evidence="3">The sequence shown here is derived from an EMBL/GenBank/DDBJ whole genome shotgun (WGS) entry which is preliminary data.</text>
</comment>
<feature type="compositionally biased region" description="Basic and acidic residues" evidence="1">
    <location>
        <begin position="590"/>
        <end position="636"/>
    </location>
</feature>
<dbReference type="EMBL" id="DPIY01000006">
    <property type="protein sequence ID" value="HCT56589.1"/>
    <property type="molecule type" value="Genomic_DNA"/>
</dbReference>
<dbReference type="Gene3D" id="3.30.70.330">
    <property type="match status" value="1"/>
</dbReference>
<dbReference type="InterPro" id="IPR027417">
    <property type="entry name" value="P-loop_NTPase"/>
</dbReference>
<sequence length="777" mass="82177">MEWVSGAEPCSFPGSCRGPSRDGAAANNAPPMRWSSSHAWRRAAQLSAVRHGAPCGIRAAGHQVNSESGDGCDCDDTHENVHGRFHYHRPLGGRADRQLTEWDVSEQEREETSPGATRSQHVVLQGPADLRMMAAAMRPGIERSRETGENAAPTCLVITPTLEQALAAATQARVLLGTDDVRVVPVTAVARSRRVLAAGPVAVVTGTAADLLALRRDAALNLQHLQVVVIVGLDDVLSANGAETLQALLGDAPGDVMRVATLEAENEQTEAFLEAQLRRARRLTPVIVGDTPLAITPRFLLTSVAGRADGLRALLDEQDPPSVTIVANTEVGLAQATAALHRLGVAVDGVSVQVVRQPSAQHVALTVLWEAPASHDALVEAVAMRPVDAVALLLPEELPTFRLFTDGLAEAWTPLPRKASAEDRVQQLRTALRSTLSNGGATASELALLAPLLENHDALEIAAAAVRLYEGARRDSIALRAKHAAAGARVREPRAERSDRPDDGSGTGASGRQRVFLAVGKRDEVRVGDIVGAIANEAEIPGDRIGTVELFESHAIVELNAEDAAKAVAALSNSTLRGRRLSARIDVRGAERGGFERGPRSDRGDRGGERGGDRGFGRGGRDGGREGGRDGGRDGGRSFGGRDGGRDSGRGFGGPRGGGDRPGGDRPRGDRPAGRPGERPGGFGGPRGPRPFGRDDRGGRDGGRDGGPRGDRGPDRGGDRGGRPPRAADERRAFGDRPVRERAEGRSEWAERSERMQHARRPARPAPERSTDFDAEG</sequence>
<evidence type="ECO:0000259" key="2">
    <source>
        <dbReference type="Pfam" id="PF03880"/>
    </source>
</evidence>
<name>A0A3D4V618_9BACT</name>
<proteinExistence type="predicted"/>
<dbReference type="AlphaFoldDB" id="A0A3D4V618"/>
<feature type="compositionally biased region" description="Basic and acidic residues" evidence="1">
    <location>
        <begin position="692"/>
        <end position="757"/>
    </location>
</feature>
<protein>
    <recommendedName>
        <fullName evidence="2">DEAD box helicase DbpA/CsdA RNA-binding domain-containing protein</fullName>
    </recommendedName>
</protein>
<feature type="compositionally biased region" description="Basic and acidic residues" evidence="1">
    <location>
        <begin position="658"/>
        <end position="678"/>
    </location>
</feature>
<evidence type="ECO:0000256" key="1">
    <source>
        <dbReference type="SAM" id="MobiDB-lite"/>
    </source>
</evidence>
<dbReference type="Pfam" id="PF03880">
    <property type="entry name" value="DbpA"/>
    <property type="match status" value="1"/>
</dbReference>
<dbReference type="Gene3D" id="3.40.50.300">
    <property type="entry name" value="P-loop containing nucleotide triphosphate hydrolases"/>
    <property type="match status" value="1"/>
</dbReference>
<reference evidence="3 4" key="1">
    <citation type="journal article" date="2018" name="Nat. Biotechnol.">
        <title>A standardized bacterial taxonomy based on genome phylogeny substantially revises the tree of life.</title>
        <authorList>
            <person name="Parks D.H."/>
            <person name="Chuvochina M."/>
            <person name="Waite D.W."/>
            <person name="Rinke C."/>
            <person name="Skarshewski A."/>
            <person name="Chaumeil P.A."/>
            <person name="Hugenholtz P."/>
        </authorList>
    </citation>
    <scope>NUCLEOTIDE SEQUENCE [LARGE SCALE GENOMIC DNA]</scope>
    <source>
        <strain evidence="3">UBA8844</strain>
    </source>
</reference>
<feature type="compositionally biased region" description="Basic and acidic residues" evidence="1">
    <location>
        <begin position="489"/>
        <end position="503"/>
    </location>
</feature>